<organism evidence="16">
    <name type="scientific">Petromyzon marinus</name>
    <name type="common">Sea lamprey</name>
    <dbReference type="NCBI Taxonomy" id="7757"/>
    <lineage>
        <taxon>Eukaryota</taxon>
        <taxon>Metazoa</taxon>
        <taxon>Chordata</taxon>
        <taxon>Craniata</taxon>
        <taxon>Vertebrata</taxon>
        <taxon>Cyclostomata</taxon>
        <taxon>Hyperoartia</taxon>
        <taxon>Petromyzontiformes</taxon>
        <taxon>Petromyzontidae</taxon>
        <taxon>Petromyzon</taxon>
    </lineage>
</organism>
<keyword evidence="11" id="KW-0539">Nucleus</keyword>
<evidence type="ECO:0000256" key="10">
    <source>
        <dbReference type="ARBA" id="ARBA00023163"/>
    </source>
</evidence>
<evidence type="ECO:0000256" key="8">
    <source>
        <dbReference type="ARBA" id="ARBA00023125"/>
    </source>
</evidence>
<evidence type="ECO:0000256" key="12">
    <source>
        <dbReference type="ARBA" id="ARBA00038460"/>
    </source>
</evidence>
<keyword evidence="8" id="KW-0238">DNA-binding</keyword>
<keyword evidence="6" id="KW-1133">Transmembrane helix</keyword>
<evidence type="ECO:0000256" key="1">
    <source>
        <dbReference type="ARBA" id="ARBA00004123"/>
    </source>
</evidence>
<dbReference type="GeneTree" id="ENSGT00940000168984"/>
<evidence type="ECO:0000256" key="13">
    <source>
        <dbReference type="SAM" id="Coils"/>
    </source>
</evidence>
<keyword evidence="5" id="KW-0256">Endoplasmic reticulum</keyword>
<dbReference type="InterPro" id="IPR011598">
    <property type="entry name" value="bHLH_dom"/>
</dbReference>
<keyword evidence="4" id="KW-0812">Transmembrane</keyword>
<dbReference type="PANTHER" id="PTHR46062">
    <property type="entry name" value="STEROL REGULATORY ELEMENT-BINDING PROTEIN"/>
    <property type="match status" value="1"/>
</dbReference>
<reference evidence="16" key="1">
    <citation type="submission" date="2025-08" db="UniProtKB">
        <authorList>
            <consortium name="Ensembl"/>
        </authorList>
    </citation>
    <scope>IDENTIFICATION</scope>
</reference>
<comment type="similarity">
    <text evidence="12">Belongs to the SREBP family.</text>
</comment>
<dbReference type="GO" id="GO:0005789">
    <property type="term" value="C:endoplasmic reticulum membrane"/>
    <property type="evidence" value="ECO:0007669"/>
    <property type="project" value="UniProtKB-SubCell"/>
</dbReference>
<evidence type="ECO:0000259" key="15">
    <source>
        <dbReference type="PROSITE" id="PS50888"/>
    </source>
</evidence>
<dbReference type="SMART" id="SM00353">
    <property type="entry name" value="HLH"/>
    <property type="match status" value="1"/>
</dbReference>
<dbReference type="PROSITE" id="PS50888">
    <property type="entry name" value="BHLH"/>
    <property type="match status" value="1"/>
</dbReference>
<dbReference type="HOGENOM" id="CLU_1744791_0_0_1"/>
<comment type="subcellular location">
    <subcellularLocation>
        <location evidence="3">Cytoplasmic vesicle</location>
        <location evidence="3">COPII-coated vesicle membrane</location>
        <topology evidence="3">Multi-pass membrane protein</topology>
    </subcellularLocation>
    <subcellularLocation>
        <location evidence="2">Endoplasmic reticulum membrane</location>
        <topology evidence="2">Multi-pass membrane protein</topology>
    </subcellularLocation>
    <subcellularLocation>
        <location evidence="1">Nucleus</location>
    </subcellularLocation>
</comment>
<evidence type="ECO:0000256" key="14">
    <source>
        <dbReference type="SAM" id="MobiDB-lite"/>
    </source>
</evidence>
<evidence type="ECO:0000256" key="4">
    <source>
        <dbReference type="ARBA" id="ARBA00022692"/>
    </source>
</evidence>
<keyword evidence="13" id="KW-0175">Coiled coil</keyword>
<accession>S4RYM6</accession>
<dbReference type="PANTHER" id="PTHR46062:SF1">
    <property type="entry name" value="LP12374P"/>
    <property type="match status" value="1"/>
</dbReference>
<evidence type="ECO:0000256" key="2">
    <source>
        <dbReference type="ARBA" id="ARBA00004477"/>
    </source>
</evidence>
<dbReference type="Pfam" id="PF00010">
    <property type="entry name" value="HLH"/>
    <property type="match status" value="1"/>
</dbReference>
<name>S4RYM6_PETMA</name>
<evidence type="ECO:0000313" key="16">
    <source>
        <dbReference type="Ensembl" id="ENSPMAP00000010317.1"/>
    </source>
</evidence>
<protein>
    <recommendedName>
        <fullName evidence="15">BHLH domain-containing protein</fullName>
    </recommendedName>
</protein>
<dbReference type="STRING" id="7757.ENSPMAP00000010317"/>
<dbReference type="GO" id="GO:0012507">
    <property type="term" value="C:ER to Golgi transport vesicle membrane"/>
    <property type="evidence" value="ECO:0007669"/>
    <property type="project" value="UniProtKB-SubCell"/>
</dbReference>
<dbReference type="AlphaFoldDB" id="S4RYM6"/>
<dbReference type="GO" id="GO:0000981">
    <property type="term" value="F:DNA-binding transcription factor activity, RNA polymerase II-specific"/>
    <property type="evidence" value="ECO:0007669"/>
    <property type="project" value="TreeGrafter"/>
</dbReference>
<reference evidence="16" key="2">
    <citation type="submission" date="2025-09" db="UniProtKB">
        <authorList>
            <consortium name="Ensembl"/>
        </authorList>
    </citation>
    <scope>IDENTIFICATION</scope>
</reference>
<dbReference type="SUPFAM" id="SSF47459">
    <property type="entry name" value="HLH, helix-loop-helix DNA-binding domain"/>
    <property type="match status" value="1"/>
</dbReference>
<dbReference type="GO" id="GO:0005634">
    <property type="term" value="C:nucleus"/>
    <property type="evidence" value="ECO:0007669"/>
    <property type="project" value="UniProtKB-SubCell"/>
</dbReference>
<dbReference type="Gene3D" id="4.10.280.10">
    <property type="entry name" value="Helix-loop-helix DNA-binding domain"/>
    <property type="match status" value="1"/>
</dbReference>
<feature type="domain" description="BHLH" evidence="15">
    <location>
        <begin position="78"/>
        <end position="128"/>
    </location>
</feature>
<evidence type="ECO:0000256" key="11">
    <source>
        <dbReference type="ARBA" id="ARBA00023242"/>
    </source>
</evidence>
<evidence type="ECO:0000256" key="3">
    <source>
        <dbReference type="ARBA" id="ARBA00004557"/>
    </source>
</evidence>
<dbReference type="Ensembl" id="ENSPMAT00000010363.1">
    <property type="protein sequence ID" value="ENSPMAP00000010317.1"/>
    <property type="gene ID" value="ENSPMAG00000009384.1"/>
</dbReference>
<keyword evidence="9" id="KW-0472">Membrane</keyword>
<dbReference type="GO" id="GO:0000978">
    <property type="term" value="F:RNA polymerase II cis-regulatory region sequence-specific DNA binding"/>
    <property type="evidence" value="ECO:0007669"/>
    <property type="project" value="TreeGrafter"/>
</dbReference>
<dbReference type="GO" id="GO:0046983">
    <property type="term" value="F:protein dimerization activity"/>
    <property type="evidence" value="ECO:0007669"/>
    <property type="project" value="InterPro"/>
</dbReference>
<proteinExistence type="inferred from homology"/>
<dbReference type="CDD" id="cd11394">
    <property type="entry name" value="bHLHzip_SREBP"/>
    <property type="match status" value="1"/>
</dbReference>
<keyword evidence="10" id="KW-0804">Transcription</keyword>
<keyword evidence="7" id="KW-0805">Transcription regulation</keyword>
<evidence type="ECO:0000256" key="5">
    <source>
        <dbReference type="ARBA" id="ARBA00022824"/>
    </source>
</evidence>
<feature type="coiled-coil region" evidence="13">
    <location>
        <begin position="118"/>
        <end position="148"/>
    </location>
</feature>
<dbReference type="InterPro" id="IPR036638">
    <property type="entry name" value="HLH_DNA-bd_sf"/>
</dbReference>
<evidence type="ECO:0000256" key="9">
    <source>
        <dbReference type="ARBA" id="ARBA00023136"/>
    </source>
</evidence>
<sequence>VLVQPQLLKGESFLLTAMPGDAAGSLVGAVKASPLPTSPVQRQPLQNVVSSGTIFVLDTDNKLSLQHSPTLADSAGPSRRSSHNAIERRYRCSINDRIGEMRSMLVGPHNKLNKSAVLRKAIDYIKFLQQVNRRLKQENTALKRSMQEKR</sequence>
<evidence type="ECO:0000256" key="6">
    <source>
        <dbReference type="ARBA" id="ARBA00022989"/>
    </source>
</evidence>
<feature type="region of interest" description="Disordered" evidence="14">
    <location>
        <begin position="67"/>
        <end position="86"/>
    </location>
</feature>
<evidence type="ECO:0000256" key="7">
    <source>
        <dbReference type="ARBA" id="ARBA00023015"/>
    </source>
</evidence>